<evidence type="ECO:0000313" key="2">
    <source>
        <dbReference type="EMBL" id="MRG92420.1"/>
    </source>
</evidence>
<name>A0A6N7PPY8_9BACT</name>
<accession>A0A6N7PPY8</accession>
<dbReference type="PANTHER" id="PTHR43581">
    <property type="entry name" value="ATP/GTP PHOSPHATASE"/>
    <property type="match status" value="1"/>
</dbReference>
<feature type="domain" description="ATPase AAA-type core" evidence="1">
    <location>
        <begin position="24"/>
        <end position="277"/>
    </location>
</feature>
<reference evidence="2 3" key="1">
    <citation type="submission" date="2019-10" db="EMBL/GenBank/DDBJ databases">
        <title>A soil myxobacterium in the family Polyangiaceae.</title>
        <authorList>
            <person name="Li Y."/>
            <person name="Wang J."/>
        </authorList>
    </citation>
    <scope>NUCLEOTIDE SEQUENCE [LARGE SCALE GENOMIC DNA]</scope>
    <source>
        <strain evidence="2 3">DSM 14734</strain>
    </source>
</reference>
<dbReference type="EMBL" id="WJIE01000003">
    <property type="protein sequence ID" value="MRG92420.1"/>
    <property type="molecule type" value="Genomic_DNA"/>
</dbReference>
<dbReference type="Proteomes" id="UP000440224">
    <property type="component" value="Unassembled WGS sequence"/>
</dbReference>
<protein>
    <submittedName>
        <fullName evidence="2">AAA family ATPase</fullName>
    </submittedName>
</protein>
<dbReference type="AlphaFoldDB" id="A0A6N7PPY8"/>
<evidence type="ECO:0000313" key="3">
    <source>
        <dbReference type="Proteomes" id="UP000440224"/>
    </source>
</evidence>
<dbReference type="PANTHER" id="PTHR43581:SF2">
    <property type="entry name" value="EXCINUCLEASE ATPASE SUBUNIT"/>
    <property type="match status" value="1"/>
</dbReference>
<keyword evidence="3" id="KW-1185">Reference proteome</keyword>
<dbReference type="GO" id="GO:0016887">
    <property type="term" value="F:ATP hydrolysis activity"/>
    <property type="evidence" value="ECO:0007669"/>
    <property type="project" value="InterPro"/>
</dbReference>
<proteinExistence type="predicted"/>
<dbReference type="InterPro" id="IPR027417">
    <property type="entry name" value="P-loop_NTPase"/>
</dbReference>
<sequence length="337" mass="38667">MLSHLELENFTVFHALSLDFVPGLNVFVGPNATGKTHLLKLLYAVTEAHRLENDIAQKLLRVFLPEPRRLGRLVRRTNQAQSARVRLVRDGHDLSFRFSSNQSVDSFSDFTSKWATPTPKDGKGVFIPPKDMLAHAPGFRSLYDQKEIYFEETYRDILVHAFSPVNKGKPSKERIALRKKIEALISGKIEISNEHFYLSNDQGKLEFTLLAEGLRKFALLLQLIENDTLRQSSLLFWDEPEANINPVRIKDLVDLLLHLSREIGVQIFLATHSDFLLKELDLQERPGEARFFAFYREADKVQVEVAERADALTRNAIDEENLRLYDEDIARVLGRAK</sequence>
<dbReference type="GO" id="GO:0005524">
    <property type="term" value="F:ATP binding"/>
    <property type="evidence" value="ECO:0007669"/>
    <property type="project" value="InterPro"/>
</dbReference>
<dbReference type="Gene3D" id="3.40.50.300">
    <property type="entry name" value="P-loop containing nucleotide triphosphate hydrolases"/>
    <property type="match status" value="2"/>
</dbReference>
<dbReference type="RefSeq" id="WP_153819305.1">
    <property type="nucleotide sequence ID" value="NZ_WJIE01000003.1"/>
</dbReference>
<organism evidence="2 3">
    <name type="scientific">Polyangium spumosum</name>
    <dbReference type="NCBI Taxonomy" id="889282"/>
    <lineage>
        <taxon>Bacteria</taxon>
        <taxon>Pseudomonadati</taxon>
        <taxon>Myxococcota</taxon>
        <taxon>Polyangia</taxon>
        <taxon>Polyangiales</taxon>
        <taxon>Polyangiaceae</taxon>
        <taxon>Polyangium</taxon>
    </lineage>
</organism>
<dbReference type="SUPFAM" id="SSF52540">
    <property type="entry name" value="P-loop containing nucleoside triphosphate hydrolases"/>
    <property type="match status" value="1"/>
</dbReference>
<evidence type="ECO:0000259" key="1">
    <source>
        <dbReference type="Pfam" id="PF13304"/>
    </source>
</evidence>
<comment type="caution">
    <text evidence="2">The sequence shown here is derived from an EMBL/GenBank/DDBJ whole genome shotgun (WGS) entry which is preliminary data.</text>
</comment>
<gene>
    <name evidence="2" type="ORF">GF068_10830</name>
</gene>
<dbReference type="InterPro" id="IPR051396">
    <property type="entry name" value="Bact_Antivir_Def_Nuclease"/>
</dbReference>
<dbReference type="InterPro" id="IPR003959">
    <property type="entry name" value="ATPase_AAA_core"/>
</dbReference>
<dbReference type="OrthoDB" id="9815944at2"/>
<dbReference type="Pfam" id="PF13304">
    <property type="entry name" value="AAA_21"/>
    <property type="match status" value="1"/>
</dbReference>